<sequence length="57" mass="6979">MPPFRFFCEKLSEFKSNNVKSQLFDPELIDHQSLKTKGLDFNWYRKPQKKQLQIYIQ</sequence>
<dbReference type="EMBL" id="UINC01063313">
    <property type="protein sequence ID" value="SVB90822.1"/>
    <property type="molecule type" value="Genomic_DNA"/>
</dbReference>
<reference evidence="1" key="1">
    <citation type="submission" date="2018-05" db="EMBL/GenBank/DDBJ databases">
        <authorList>
            <person name="Lanie J.A."/>
            <person name="Ng W.-L."/>
            <person name="Kazmierczak K.M."/>
            <person name="Andrzejewski T.M."/>
            <person name="Davidsen T.M."/>
            <person name="Wayne K.J."/>
            <person name="Tettelin H."/>
            <person name="Glass J.I."/>
            <person name="Rusch D."/>
            <person name="Podicherti R."/>
            <person name="Tsui H.-C.T."/>
            <person name="Winkler M.E."/>
        </authorList>
    </citation>
    <scope>NUCLEOTIDE SEQUENCE</scope>
</reference>
<dbReference type="AlphaFoldDB" id="A0A382HUN3"/>
<organism evidence="1">
    <name type="scientific">marine metagenome</name>
    <dbReference type="NCBI Taxonomy" id="408172"/>
    <lineage>
        <taxon>unclassified sequences</taxon>
        <taxon>metagenomes</taxon>
        <taxon>ecological metagenomes</taxon>
    </lineage>
</organism>
<protein>
    <submittedName>
        <fullName evidence="1">Uncharacterized protein</fullName>
    </submittedName>
</protein>
<gene>
    <name evidence="1" type="ORF">METZ01_LOCUS243676</name>
</gene>
<proteinExistence type="predicted"/>
<evidence type="ECO:0000313" key="1">
    <source>
        <dbReference type="EMBL" id="SVB90822.1"/>
    </source>
</evidence>
<accession>A0A382HUN3</accession>
<name>A0A382HUN3_9ZZZZ</name>